<evidence type="ECO:0000256" key="4">
    <source>
        <dbReference type="ARBA" id="ARBA00023237"/>
    </source>
</evidence>
<evidence type="ECO:0000256" key="2">
    <source>
        <dbReference type="ARBA" id="ARBA00015547"/>
    </source>
</evidence>
<keyword evidence="5" id="KW-0449">Lipoprotein</keyword>
<reference evidence="9 10" key="1">
    <citation type="journal article" date="2011" name="Genome Biol. Evol.">
        <title>Comparative whole genome sequence analysis of the carcinogenic bacterial model pathogen Helicobacter felis.</title>
        <authorList>
            <person name="Arnold I.C."/>
            <person name="Zigova Z."/>
            <person name="Holden M."/>
            <person name="Lawley T.D."/>
            <person name="Rad R."/>
            <person name="Dougan G."/>
            <person name="Falkow S."/>
            <person name="Bentley S.D."/>
            <person name="Muller A."/>
        </authorList>
    </citation>
    <scope>NUCLEOTIDE SEQUENCE [LARGE SCALE GENOMIC DNA]</scope>
    <source>
        <strain evidence="10">ATCC 49179 / CCUG 28539 / NCTC 12436 / CS1</strain>
    </source>
</reference>
<accession>E7AAG1</accession>
<protein>
    <recommendedName>
        <fullName evidence="2 8">Neuraminyllactose-binding hemagglutinin</fullName>
    </recommendedName>
    <alternativeName>
        <fullName evidence="7 8">Flagellar sheath adhesin</fullName>
    </alternativeName>
    <alternativeName>
        <fullName evidence="6 8">N-acetylneuraminyllactose-binding fibrillar hemagglutinin receptor-binding subunit</fullName>
    </alternativeName>
</protein>
<dbReference type="Gene3D" id="3.30.160.180">
    <property type="entry name" value="Putative neuraminyllactose-binding hemagglutinin homolog like domain"/>
    <property type="match status" value="1"/>
</dbReference>
<evidence type="ECO:0000313" key="9">
    <source>
        <dbReference type="EMBL" id="CBY82683.1"/>
    </source>
</evidence>
<keyword evidence="3 8" id="KW-0472">Membrane</keyword>
<comment type="subcellular location">
    <subcellularLocation>
        <location evidence="1">Cell outer membrane</location>
        <topology evidence="1">Lipid-anchor</topology>
    </subcellularLocation>
</comment>
<dbReference type="EMBL" id="FQ670179">
    <property type="protein sequence ID" value="CBY82683.1"/>
    <property type="molecule type" value="Genomic_DNA"/>
</dbReference>
<dbReference type="InterPro" id="IPR007876">
    <property type="entry name" value="NeuraminylLac-bd_hemagglutn"/>
</dbReference>
<dbReference type="OrthoDB" id="5328966at2"/>
<sequence length="276" mass="30757">MQTITKGILLTLTGISLVLSSCAKDTGSTATNSQKKRAIADKKIKDSTSLNFNYSIDIAQEEPNNHTIAILDPHIQADENVQPYIQKFQNALIKQVQEIYQKKGYNIIRLASAQNLTPEQKNNIYTILKIRGWVGILEDADINTEHPEDTNMKSTVDQSAGAVLFKFFEPKTGRTTHNFAINVGAEQAITHPHLSYFQQANSDSFAGANSISRGATSLDSFDEASLDSRNHTDSNHDNAIHTILNQVYGVVIKKLIDWVEGADLKQYRRAIDQIRK</sequence>
<name>E7AAG1_HELFC</name>
<dbReference type="PIRSF" id="PIRSF019714">
    <property type="entry name" value="Neuraminyllac-bd_haemagglutn"/>
    <property type="match status" value="1"/>
</dbReference>
<dbReference type="SUPFAM" id="SSF159594">
    <property type="entry name" value="XCC0632-like"/>
    <property type="match status" value="1"/>
</dbReference>
<dbReference type="Proteomes" id="UP000007934">
    <property type="component" value="Chromosome"/>
</dbReference>
<evidence type="ECO:0000256" key="1">
    <source>
        <dbReference type="ARBA" id="ARBA00004459"/>
    </source>
</evidence>
<evidence type="ECO:0000313" key="10">
    <source>
        <dbReference type="Proteomes" id="UP000007934"/>
    </source>
</evidence>
<evidence type="ECO:0000256" key="5">
    <source>
        <dbReference type="ARBA" id="ARBA00023288"/>
    </source>
</evidence>
<evidence type="ECO:0000256" key="8">
    <source>
        <dbReference type="PIRNR" id="PIRNR019714"/>
    </source>
</evidence>
<dbReference type="PROSITE" id="PS51257">
    <property type="entry name" value="PROKAR_LIPOPROTEIN"/>
    <property type="match status" value="1"/>
</dbReference>
<gene>
    <name evidence="9" type="ordered locus">Hfelis_05990</name>
</gene>
<dbReference type="Pfam" id="PF05211">
    <property type="entry name" value="NLBH"/>
    <property type="match status" value="1"/>
</dbReference>
<feature type="signal peptide" evidence="8">
    <location>
        <begin position="1"/>
        <end position="23"/>
    </location>
</feature>
<dbReference type="KEGG" id="hfe:HFELIS_05990"/>
<evidence type="ECO:0000256" key="7">
    <source>
        <dbReference type="ARBA" id="ARBA00032680"/>
    </source>
</evidence>
<feature type="chain" id="PRO_5010605016" description="Neuraminyllactose-binding hemagglutinin" evidence="8">
    <location>
        <begin position="24"/>
        <end position="276"/>
    </location>
</feature>
<evidence type="ECO:0000256" key="3">
    <source>
        <dbReference type="ARBA" id="ARBA00023136"/>
    </source>
</evidence>
<keyword evidence="4 8" id="KW-0998">Cell outer membrane</keyword>
<dbReference type="InterPro" id="IPR038531">
    <property type="entry name" value="NeuraminylLac-bd_hemagglutn_sf"/>
</dbReference>
<proteinExistence type="predicted"/>
<evidence type="ECO:0000256" key="6">
    <source>
        <dbReference type="ARBA" id="ARBA00030949"/>
    </source>
</evidence>
<dbReference type="GeneID" id="36133754"/>
<keyword evidence="8" id="KW-0732">Signal</keyword>
<organism evidence="9 10">
    <name type="scientific">Helicobacter felis (strain ATCC 49179 / CCUG 28539 / NCTC 12436 / CS1)</name>
    <dbReference type="NCBI Taxonomy" id="936155"/>
    <lineage>
        <taxon>Bacteria</taxon>
        <taxon>Pseudomonadati</taxon>
        <taxon>Campylobacterota</taxon>
        <taxon>Epsilonproteobacteria</taxon>
        <taxon>Campylobacterales</taxon>
        <taxon>Helicobacteraceae</taxon>
        <taxon>Helicobacter</taxon>
    </lineage>
</organism>
<keyword evidence="10" id="KW-1185">Reference proteome</keyword>
<dbReference type="AlphaFoldDB" id="E7AAG1"/>
<dbReference type="RefSeq" id="WP_013469052.1">
    <property type="nucleotide sequence ID" value="NC_014810.2"/>
</dbReference>
<dbReference type="GO" id="GO:0009279">
    <property type="term" value="C:cell outer membrane"/>
    <property type="evidence" value="ECO:0007669"/>
    <property type="project" value="UniProtKB-SubCell"/>
</dbReference>
<dbReference type="HOGENOM" id="CLU_085322_0_0_7"/>